<feature type="transmembrane region" description="Helical" evidence="2">
    <location>
        <begin position="645"/>
        <end position="665"/>
    </location>
</feature>
<feature type="transmembrane region" description="Helical" evidence="2">
    <location>
        <begin position="231"/>
        <end position="253"/>
    </location>
</feature>
<feature type="transmembrane region" description="Helical" evidence="2">
    <location>
        <begin position="285"/>
        <end position="303"/>
    </location>
</feature>
<evidence type="ECO:0000256" key="1">
    <source>
        <dbReference type="SAM" id="MobiDB-lite"/>
    </source>
</evidence>
<evidence type="ECO:0008006" key="4">
    <source>
        <dbReference type="Google" id="ProtNLM"/>
    </source>
</evidence>
<feature type="transmembrane region" description="Helical" evidence="2">
    <location>
        <begin position="200"/>
        <end position="219"/>
    </location>
</feature>
<dbReference type="EMBL" id="HBGF01051100">
    <property type="protein sequence ID" value="CAD9153656.1"/>
    <property type="molecule type" value="Transcribed_RNA"/>
</dbReference>
<evidence type="ECO:0000256" key="2">
    <source>
        <dbReference type="SAM" id="Phobius"/>
    </source>
</evidence>
<keyword evidence="2" id="KW-0472">Membrane</keyword>
<feature type="transmembrane region" description="Helical" evidence="2">
    <location>
        <begin position="465"/>
        <end position="485"/>
    </location>
</feature>
<dbReference type="AlphaFoldDB" id="A0A7S1R1G9"/>
<feature type="transmembrane region" description="Helical" evidence="2">
    <location>
        <begin position="315"/>
        <end position="335"/>
    </location>
</feature>
<feature type="transmembrane region" description="Helical" evidence="2">
    <location>
        <begin position="491"/>
        <end position="510"/>
    </location>
</feature>
<dbReference type="GO" id="GO:0098662">
    <property type="term" value="P:inorganic cation transmembrane transport"/>
    <property type="evidence" value="ECO:0007669"/>
    <property type="project" value="TreeGrafter"/>
</dbReference>
<feature type="region of interest" description="Disordered" evidence="1">
    <location>
        <begin position="76"/>
        <end position="110"/>
    </location>
</feature>
<accession>A0A7S1R1G9</accession>
<reference evidence="3" key="1">
    <citation type="submission" date="2021-01" db="EMBL/GenBank/DDBJ databases">
        <authorList>
            <person name="Corre E."/>
            <person name="Pelletier E."/>
            <person name="Niang G."/>
            <person name="Scheremetjew M."/>
            <person name="Finn R."/>
            <person name="Kale V."/>
            <person name="Holt S."/>
            <person name="Cochrane G."/>
            <person name="Meng A."/>
            <person name="Brown T."/>
            <person name="Cohen L."/>
        </authorList>
    </citation>
    <scope>NUCLEOTIDE SEQUENCE</scope>
    <source>
        <strain evidence="3">CCAP 1951/1</strain>
    </source>
</reference>
<feature type="transmembrane region" description="Helical" evidence="2">
    <location>
        <begin position="565"/>
        <end position="585"/>
    </location>
</feature>
<dbReference type="PANTHER" id="PTHR31102">
    <property type="match status" value="1"/>
</dbReference>
<feature type="region of interest" description="Disordered" evidence="1">
    <location>
        <begin position="1"/>
        <end position="41"/>
    </location>
</feature>
<name>A0A7S1R1G9_NEODS</name>
<feature type="compositionally biased region" description="Polar residues" evidence="1">
    <location>
        <begin position="26"/>
        <end position="35"/>
    </location>
</feature>
<feature type="transmembrane region" description="Helical" evidence="2">
    <location>
        <begin position="260"/>
        <end position="279"/>
    </location>
</feature>
<feature type="compositionally biased region" description="Polar residues" evidence="1">
    <location>
        <begin position="1"/>
        <end position="14"/>
    </location>
</feature>
<feature type="transmembrane region" description="Helical" evidence="2">
    <location>
        <begin position="382"/>
        <end position="400"/>
    </location>
</feature>
<organism evidence="3">
    <name type="scientific">Neobodo designis</name>
    <name type="common">Flagellated protozoan</name>
    <name type="synonym">Bodo designis</name>
    <dbReference type="NCBI Taxonomy" id="312471"/>
    <lineage>
        <taxon>Eukaryota</taxon>
        <taxon>Discoba</taxon>
        <taxon>Euglenozoa</taxon>
        <taxon>Kinetoplastea</taxon>
        <taxon>Metakinetoplastina</taxon>
        <taxon>Neobodonida</taxon>
        <taxon>Neobodo</taxon>
    </lineage>
</organism>
<gene>
    <name evidence="3" type="ORF">NDES1114_LOCUS34228</name>
</gene>
<keyword evidence="2" id="KW-0812">Transmembrane</keyword>
<evidence type="ECO:0000313" key="3">
    <source>
        <dbReference type="EMBL" id="CAD9153656.1"/>
    </source>
</evidence>
<keyword evidence="2" id="KW-1133">Transmembrane helix</keyword>
<dbReference type="PANTHER" id="PTHR31102:SF1">
    <property type="entry name" value="CATION_H+ EXCHANGER DOMAIN-CONTAINING PROTEIN"/>
    <property type="match status" value="1"/>
</dbReference>
<protein>
    <recommendedName>
        <fullName evidence="4">Cation/H+ exchanger domain-containing protein</fullName>
    </recommendedName>
</protein>
<proteinExistence type="predicted"/>
<feature type="transmembrane region" description="Helical" evidence="2">
    <location>
        <begin position="347"/>
        <end position="370"/>
    </location>
</feature>
<dbReference type="InterPro" id="IPR051843">
    <property type="entry name" value="CPA1_transporter"/>
</dbReference>
<feature type="transmembrane region" description="Helical" evidence="2">
    <location>
        <begin position="420"/>
        <end position="444"/>
    </location>
</feature>
<sequence length="685" mass="74177">MSQKQPSQVATPTSREGAEPFDSSMHRSANASFFDQSMHEAPDRVSISAANVLPTIAEPTAVEDFTVEEVRAASHHMERSGVYADTPKHGVSNDSHGKAPSEAPATPHHKPVALSIYPPEVLTIARQMRGLDQAQFLMLAELTQQRAWTNVYSMVGYRGTAWYLPNLRPLEENEPQCGVGFNRSSGIWMATCGWRLEVNVVGYLVRIALLVALWLALWANFPDHHMELGGLYFDPIVAVLFATIVGGILARLFRVPPLICVLWMAIMWHNIPTVGYFTKGIDKSVRSWCLSFGLNVILIRAGLYIKAEELKPMALLFLAFTFLPAIMELIAHSFMAKSMFDYPDYNWAFTHGAVAAVVSPAVVVPALLSLKLDGFGLSRGPGMLMMPAAPAEMVAGVWNINFMNQLTLDTGDRPLWLNILLGPLQIIGGAILGAILGVLHYLALKALISEATKLPTKTYTTEHMKGVAQVSTAAIVVVGVAVIAYTKELNLSGGGAVAVTMMGAVTSALIRKRGYESPYYAEQFKLLCMNAADLWDTITMPVLFTMVGTVINLGEIFTADFFPKMLACIAVGLAARVVTVLAVTARQDYDVGERAVMAVGWCGKATVQAAVGRAALERARKIFDTMVANDGLAIAERNLALATQINNAAVLMILVCAPIAALTLARIGPKVMRKEALPKPPGTPT</sequence>